<dbReference type="EMBL" id="QLUW01000001">
    <property type="protein sequence ID" value="RAP77923.1"/>
    <property type="molecule type" value="Genomic_DNA"/>
</dbReference>
<dbReference type="Proteomes" id="UP000249260">
    <property type="component" value="Unassembled WGS sequence"/>
</dbReference>
<dbReference type="InterPro" id="IPR055170">
    <property type="entry name" value="GFO_IDH_MocA-like_dom"/>
</dbReference>
<comment type="caution">
    <text evidence="3">The sequence shown here is derived from an EMBL/GenBank/DDBJ whole genome shotgun (WGS) entry which is preliminary data.</text>
</comment>
<dbReference type="SUPFAM" id="SSF51735">
    <property type="entry name" value="NAD(P)-binding Rossmann-fold domains"/>
    <property type="match status" value="1"/>
</dbReference>
<dbReference type="OrthoDB" id="9815825at2"/>
<sequence>MGEGVGKVWNVCIVGLGYWSDVHFRGWQSVPGVNISAIVDLDSAKLKAKADMYGYRPEQLFTDLEEAMNLVDIDVIDIVTRPDSHLELVSKAAMRGKHVLCQKPFAPTLAECEEMVRICEEAGVTLMIAEGWRWHSHYRKLKEIADSGALGAINFAKIVAKWFFTPTFGDPAKMTQPYFRGMERLMLYEMAPHWIDAYRYLFGDPKAMNAFYTRVSPHIIGDDLAVLLFHHEGMTGMLEAGWASREFAGSSFEQPAGENLMEYVWIEGSEAGLRLTADGVMELIDADRTVRRIEYEPHNLQLSHNRLHRHMIEALSESREPETSGRRYLNVMRIIETAYESGRRSDPIG</sequence>
<organism evidence="3 4">
    <name type="scientific">Paenibacillus montanisoli</name>
    <dbReference type="NCBI Taxonomy" id="2081970"/>
    <lineage>
        <taxon>Bacteria</taxon>
        <taxon>Bacillati</taxon>
        <taxon>Bacillota</taxon>
        <taxon>Bacilli</taxon>
        <taxon>Bacillales</taxon>
        <taxon>Paenibacillaceae</taxon>
        <taxon>Paenibacillus</taxon>
    </lineage>
</organism>
<gene>
    <name evidence="3" type="ORF">DL346_05560</name>
</gene>
<evidence type="ECO:0000259" key="2">
    <source>
        <dbReference type="Pfam" id="PF22725"/>
    </source>
</evidence>
<dbReference type="PANTHER" id="PTHR43708:SF8">
    <property type="entry name" value="OXIDOREDUCTASE"/>
    <property type="match status" value="1"/>
</dbReference>
<dbReference type="InterPro" id="IPR000683">
    <property type="entry name" value="Gfo/Idh/MocA-like_OxRdtase_N"/>
</dbReference>
<reference evidence="3 4" key="1">
    <citation type="submission" date="2018-06" db="EMBL/GenBank/DDBJ databases">
        <title>Paenibacillus montanisoli sp. nov., isolated from mountain area soil.</title>
        <authorList>
            <person name="Wu M."/>
        </authorList>
    </citation>
    <scope>NUCLEOTIDE SEQUENCE [LARGE SCALE GENOMIC DNA]</scope>
    <source>
        <strain evidence="3 4">RA17</strain>
    </source>
</reference>
<dbReference type="PANTHER" id="PTHR43708">
    <property type="entry name" value="CONSERVED EXPRESSED OXIDOREDUCTASE (EUROFUNG)"/>
    <property type="match status" value="1"/>
</dbReference>
<dbReference type="SUPFAM" id="SSF55347">
    <property type="entry name" value="Glyceraldehyde-3-phosphate dehydrogenase-like, C-terminal domain"/>
    <property type="match status" value="1"/>
</dbReference>
<dbReference type="Gene3D" id="3.40.50.720">
    <property type="entry name" value="NAD(P)-binding Rossmann-like Domain"/>
    <property type="match status" value="1"/>
</dbReference>
<evidence type="ECO:0000313" key="4">
    <source>
        <dbReference type="Proteomes" id="UP000249260"/>
    </source>
</evidence>
<protein>
    <submittedName>
        <fullName evidence="3">Uncharacterized protein</fullName>
    </submittedName>
</protein>
<dbReference type="Gene3D" id="3.30.360.10">
    <property type="entry name" value="Dihydrodipicolinate Reductase, domain 2"/>
    <property type="match status" value="1"/>
</dbReference>
<name>A0A328U7Y1_9BACL</name>
<accession>A0A328U7Y1</accession>
<feature type="domain" description="GFO/IDH/MocA-like oxidoreductase" evidence="2">
    <location>
        <begin position="138"/>
        <end position="246"/>
    </location>
</feature>
<dbReference type="Pfam" id="PF22725">
    <property type="entry name" value="GFO_IDH_MocA_C3"/>
    <property type="match status" value="1"/>
</dbReference>
<dbReference type="GO" id="GO:0000166">
    <property type="term" value="F:nucleotide binding"/>
    <property type="evidence" value="ECO:0007669"/>
    <property type="project" value="InterPro"/>
</dbReference>
<dbReference type="AlphaFoldDB" id="A0A328U7Y1"/>
<dbReference type="InterPro" id="IPR036291">
    <property type="entry name" value="NAD(P)-bd_dom_sf"/>
</dbReference>
<dbReference type="InterPro" id="IPR051317">
    <property type="entry name" value="Gfo/Idh/MocA_oxidoreduct"/>
</dbReference>
<evidence type="ECO:0000313" key="3">
    <source>
        <dbReference type="EMBL" id="RAP77923.1"/>
    </source>
</evidence>
<proteinExistence type="predicted"/>
<dbReference type="Pfam" id="PF01408">
    <property type="entry name" value="GFO_IDH_MocA"/>
    <property type="match status" value="1"/>
</dbReference>
<evidence type="ECO:0000259" key="1">
    <source>
        <dbReference type="Pfam" id="PF01408"/>
    </source>
</evidence>
<feature type="domain" description="Gfo/Idh/MocA-like oxidoreductase N-terminal" evidence="1">
    <location>
        <begin position="10"/>
        <end position="128"/>
    </location>
</feature>
<keyword evidence="4" id="KW-1185">Reference proteome</keyword>